<name>A0AAE6UIB7_EHRRU</name>
<dbReference type="GO" id="GO:0005737">
    <property type="term" value="C:cytoplasm"/>
    <property type="evidence" value="ECO:0007669"/>
    <property type="project" value="UniProtKB-UniRule"/>
</dbReference>
<dbReference type="HAMAP" id="MF_00260">
    <property type="entry name" value="Porphobil_deam"/>
    <property type="match status" value="1"/>
</dbReference>
<dbReference type="Pfam" id="PF01379">
    <property type="entry name" value="Porphobil_deam"/>
    <property type="match status" value="1"/>
</dbReference>
<dbReference type="InterPro" id="IPR036803">
    <property type="entry name" value="Porphobilinogen_deaminase_C_sf"/>
</dbReference>
<dbReference type="Proteomes" id="UP000422822">
    <property type="component" value="Chromosome"/>
</dbReference>
<dbReference type="InterPro" id="IPR022417">
    <property type="entry name" value="Porphobilin_deaminase_N"/>
</dbReference>
<comment type="catalytic activity">
    <reaction evidence="7 8">
        <text>4 porphobilinogen + H2O = hydroxymethylbilane + 4 NH4(+)</text>
        <dbReference type="Rhea" id="RHEA:13185"/>
        <dbReference type="ChEBI" id="CHEBI:15377"/>
        <dbReference type="ChEBI" id="CHEBI:28938"/>
        <dbReference type="ChEBI" id="CHEBI:57845"/>
        <dbReference type="ChEBI" id="CHEBI:58126"/>
        <dbReference type="EC" id="2.5.1.61"/>
    </reaction>
</comment>
<evidence type="ECO:0000256" key="7">
    <source>
        <dbReference type="ARBA" id="ARBA00048169"/>
    </source>
</evidence>
<evidence type="ECO:0000256" key="1">
    <source>
        <dbReference type="ARBA" id="ARBA00002869"/>
    </source>
</evidence>
<protein>
    <recommendedName>
        <fullName evidence="8">Porphobilinogen deaminase</fullName>
        <shortName evidence="8">PBG</shortName>
        <ecNumber evidence="8">2.5.1.61</ecNumber>
    </recommendedName>
    <alternativeName>
        <fullName evidence="8">Hydroxymethylbilane synthase</fullName>
        <shortName evidence="8">HMBS</shortName>
    </alternativeName>
    <alternativeName>
        <fullName evidence="8">Pre-uroporphyrinogen synthase</fullName>
    </alternativeName>
</protein>
<dbReference type="FunFam" id="3.40.190.10:FF:000005">
    <property type="entry name" value="Porphobilinogen deaminase"/>
    <property type="match status" value="1"/>
</dbReference>
<dbReference type="AlphaFoldDB" id="A0AAE6UIB7"/>
<accession>A0AAE6UIB7</accession>
<dbReference type="InterPro" id="IPR000860">
    <property type="entry name" value="HemC"/>
</dbReference>
<dbReference type="Gene3D" id="3.30.160.40">
    <property type="entry name" value="Porphobilinogen deaminase, C-terminal domain"/>
    <property type="match status" value="1"/>
</dbReference>
<dbReference type="EC" id="2.5.1.61" evidence="8"/>
<evidence type="ECO:0000256" key="4">
    <source>
        <dbReference type="ARBA" id="ARBA00011245"/>
    </source>
</evidence>
<evidence type="ECO:0000256" key="5">
    <source>
        <dbReference type="ARBA" id="ARBA00022679"/>
    </source>
</evidence>
<dbReference type="PROSITE" id="PS00533">
    <property type="entry name" value="PORPHOBILINOGEN_DEAM"/>
    <property type="match status" value="1"/>
</dbReference>
<reference evidence="11 12" key="1">
    <citation type="submission" date="2018-10" db="EMBL/GenBank/DDBJ databases">
        <title>Propagation and draft genome sequences of three atypical Erhlichia ruminantium isolates.</title>
        <authorList>
            <person name="Liebenberg J."/>
            <person name="Steyn H."/>
            <person name="Josemans A."/>
            <person name="Zweygarth E."/>
        </authorList>
    </citation>
    <scope>NUCLEOTIDE SEQUENCE [LARGE SCALE GENOMIC DNA]</scope>
    <source>
        <strain evidence="11 12">Omatjenne</strain>
    </source>
</reference>
<organism evidence="11 12">
    <name type="scientific">Ehrlichia ruminantium</name>
    <name type="common">heartwater rickettsia</name>
    <name type="synonym">Cowdria ruminantium</name>
    <dbReference type="NCBI Taxonomy" id="779"/>
    <lineage>
        <taxon>Bacteria</taxon>
        <taxon>Pseudomonadati</taxon>
        <taxon>Pseudomonadota</taxon>
        <taxon>Alphaproteobacteria</taxon>
        <taxon>Rickettsiales</taxon>
        <taxon>Anaplasmataceae</taxon>
        <taxon>Ehrlichia</taxon>
    </lineage>
</organism>
<evidence type="ECO:0000256" key="6">
    <source>
        <dbReference type="ARBA" id="ARBA00023244"/>
    </source>
</evidence>
<dbReference type="PANTHER" id="PTHR11557">
    <property type="entry name" value="PORPHOBILINOGEN DEAMINASE"/>
    <property type="match status" value="1"/>
</dbReference>
<evidence type="ECO:0000256" key="2">
    <source>
        <dbReference type="ARBA" id="ARBA00004735"/>
    </source>
</evidence>
<dbReference type="EMBL" id="CP033455">
    <property type="protein sequence ID" value="QGR03359.1"/>
    <property type="molecule type" value="Genomic_DNA"/>
</dbReference>
<feature type="domain" description="Porphobilinogen deaminase N-terminal" evidence="9">
    <location>
        <begin position="4"/>
        <end position="210"/>
    </location>
</feature>
<comment type="cofactor">
    <cofactor evidence="8">
        <name>dipyrromethane</name>
        <dbReference type="ChEBI" id="CHEBI:60342"/>
    </cofactor>
    <text evidence="8">Binds 1 dipyrromethane group covalently.</text>
</comment>
<evidence type="ECO:0000256" key="3">
    <source>
        <dbReference type="ARBA" id="ARBA00005638"/>
    </source>
</evidence>
<comment type="pathway">
    <text evidence="2">Porphyrin-containing compound metabolism; protoporphyrin-IX biosynthesis; coproporphyrinogen-III from 5-aminolevulinate: step 2/4.</text>
</comment>
<comment type="miscellaneous">
    <text evidence="8">The porphobilinogen subunits are added to the dipyrromethane group.</text>
</comment>
<dbReference type="RefSeq" id="WP_158406536.1">
    <property type="nucleotide sequence ID" value="NZ_CP033454.1"/>
</dbReference>
<dbReference type="Gene3D" id="3.40.190.10">
    <property type="entry name" value="Periplasmic binding protein-like II"/>
    <property type="match status" value="2"/>
</dbReference>
<keyword evidence="6 8" id="KW-0627">Porphyrin biosynthesis</keyword>
<dbReference type="GO" id="GO:0004418">
    <property type="term" value="F:hydroxymethylbilane synthase activity"/>
    <property type="evidence" value="ECO:0007669"/>
    <property type="project" value="UniProtKB-UniRule"/>
</dbReference>
<feature type="domain" description="Porphobilinogen deaminase C-terminal" evidence="10">
    <location>
        <begin position="224"/>
        <end position="291"/>
    </location>
</feature>
<dbReference type="NCBIfam" id="TIGR00212">
    <property type="entry name" value="hemC"/>
    <property type="match status" value="1"/>
</dbReference>
<gene>
    <name evidence="8" type="primary">hemC</name>
    <name evidence="11" type="ORF">EDL80_02000</name>
</gene>
<dbReference type="InterPro" id="IPR022418">
    <property type="entry name" value="Porphobilinogen_deaminase_C"/>
</dbReference>
<evidence type="ECO:0000259" key="9">
    <source>
        <dbReference type="Pfam" id="PF01379"/>
    </source>
</evidence>
<dbReference type="SUPFAM" id="SSF53850">
    <property type="entry name" value="Periplasmic binding protein-like II"/>
    <property type="match status" value="1"/>
</dbReference>
<dbReference type="PANTHER" id="PTHR11557:SF0">
    <property type="entry name" value="PORPHOBILINOGEN DEAMINASE"/>
    <property type="match status" value="1"/>
</dbReference>
<comment type="function">
    <text evidence="1 8">Tetrapolymerization of the monopyrrole PBG into the hydroxymethylbilane pre-uroporphyrinogen in several discrete steps.</text>
</comment>
<evidence type="ECO:0000256" key="8">
    <source>
        <dbReference type="HAMAP-Rule" id="MF_00260"/>
    </source>
</evidence>
<keyword evidence="12" id="KW-1185">Reference proteome</keyword>
<proteinExistence type="inferred from homology"/>
<evidence type="ECO:0000313" key="11">
    <source>
        <dbReference type="EMBL" id="QGR03359.1"/>
    </source>
</evidence>
<dbReference type="GO" id="GO:0006782">
    <property type="term" value="P:protoporphyrinogen IX biosynthetic process"/>
    <property type="evidence" value="ECO:0007669"/>
    <property type="project" value="UniProtKB-UniRule"/>
</dbReference>
<evidence type="ECO:0000313" key="12">
    <source>
        <dbReference type="Proteomes" id="UP000422822"/>
    </source>
</evidence>
<comment type="subunit">
    <text evidence="4 8">Monomer.</text>
</comment>
<dbReference type="SUPFAM" id="SSF54782">
    <property type="entry name" value="Porphobilinogen deaminase (hydroxymethylbilane synthase), C-terminal domain"/>
    <property type="match status" value="1"/>
</dbReference>
<dbReference type="Pfam" id="PF03900">
    <property type="entry name" value="Porphobil_deamC"/>
    <property type="match status" value="1"/>
</dbReference>
<comment type="similarity">
    <text evidence="3 8">Belongs to the HMBS family.</text>
</comment>
<evidence type="ECO:0000259" key="10">
    <source>
        <dbReference type="Pfam" id="PF03900"/>
    </source>
</evidence>
<sequence length="296" mass="32834">MKVYIGTRRSTLAIAQAMEVKNLLCNHFPDISFQIVNITTSGDINNEIPLNKIGGKGLFLKELEEALLAGTIDLAVHSMKDVPAFYDDSLVIPCILERSSPYDVFISYKYKSIKLLPDNAIIGTSSVRRRVQLMQLLPNIQVVPIRGNVDTRILKLDTEEYDAIVLAEAGLIRINKTHVVKEILDPKIMLSAVGQGAIGIQCRASDYRIIEMVKILNCKKSYVSVTAERSFMKTVNGSCNTPLAALAKYITNNTLHMSCMLADEKKIVFSECCFDESDAEISGINMGNDLINQLNK</sequence>
<feature type="modified residue" description="S-(dipyrrolylmethanemethyl)cysteine" evidence="8">
    <location>
        <position position="239"/>
    </location>
</feature>
<dbReference type="PIRSF" id="PIRSF001438">
    <property type="entry name" value="4pyrrol_synth_OHMeBilane_synth"/>
    <property type="match status" value="1"/>
</dbReference>
<dbReference type="FunFam" id="3.40.190.10:FF:000086">
    <property type="entry name" value="Probable porphobilinogen deaminase"/>
    <property type="match status" value="1"/>
</dbReference>
<keyword evidence="5 8" id="KW-0808">Transferase</keyword>
<dbReference type="InterPro" id="IPR022419">
    <property type="entry name" value="Porphobilin_deaminase_cofac_BS"/>
</dbReference>
<dbReference type="PRINTS" id="PR00151">
    <property type="entry name" value="PORPHBDMNASE"/>
</dbReference>